<sequence>VHPMQRMRAQPVGGGQERRNVPLPGPLRRRRGQPHLHRALPLLPHVRPEAGRGPPAGLLEPGGGTACQRAPRPRHGDRLAGPHLHGAPYVCRGARRLRPRTSPPRRGDAPGPLGEPRGRRRTRPPAPRRGQPGGAGGAGDRGLLGRGRCAELGRGTQRETQGASRGDRRRRDRHKEGGRPRHGRLVGRARAGRGAALGPRPGRRPGRGRAV</sequence>
<feature type="compositionally biased region" description="Basic residues" evidence="1">
    <location>
        <begin position="27"/>
        <end position="38"/>
    </location>
</feature>
<evidence type="ECO:0000313" key="2">
    <source>
        <dbReference type="EMBL" id="CAA9396504.1"/>
    </source>
</evidence>
<feature type="compositionally biased region" description="Low complexity" evidence="1">
    <location>
        <begin position="39"/>
        <end position="59"/>
    </location>
</feature>
<proteinExistence type="predicted"/>
<feature type="compositionally biased region" description="Basic residues" evidence="1">
    <location>
        <begin position="180"/>
        <end position="191"/>
    </location>
</feature>
<feature type="non-terminal residue" evidence="2">
    <location>
        <position position="1"/>
    </location>
</feature>
<accession>A0A6J4NV08</accession>
<feature type="compositionally biased region" description="Gly residues" evidence="1">
    <location>
        <begin position="131"/>
        <end position="145"/>
    </location>
</feature>
<feature type="region of interest" description="Disordered" evidence="1">
    <location>
        <begin position="1"/>
        <end position="211"/>
    </location>
</feature>
<gene>
    <name evidence="2" type="ORF">AVDCRST_MAG03-948</name>
</gene>
<protein>
    <submittedName>
        <fullName evidence="2">Uncharacterized protein</fullName>
    </submittedName>
</protein>
<dbReference type="EMBL" id="CADCUT010000056">
    <property type="protein sequence ID" value="CAA9396504.1"/>
    <property type="molecule type" value="Genomic_DNA"/>
</dbReference>
<dbReference type="AlphaFoldDB" id="A0A6J4NV08"/>
<feature type="non-terminal residue" evidence="2">
    <location>
        <position position="211"/>
    </location>
</feature>
<feature type="compositionally biased region" description="Basic residues" evidence="1">
    <location>
        <begin position="201"/>
        <end position="211"/>
    </location>
</feature>
<reference evidence="2" key="1">
    <citation type="submission" date="2020-02" db="EMBL/GenBank/DDBJ databases">
        <authorList>
            <person name="Meier V. D."/>
        </authorList>
    </citation>
    <scope>NUCLEOTIDE SEQUENCE</scope>
    <source>
        <strain evidence="2">AVDCRST_MAG03</strain>
    </source>
</reference>
<organism evidence="2">
    <name type="scientific">uncultured Rubrobacteraceae bacterium</name>
    <dbReference type="NCBI Taxonomy" id="349277"/>
    <lineage>
        <taxon>Bacteria</taxon>
        <taxon>Bacillati</taxon>
        <taxon>Actinomycetota</taxon>
        <taxon>Rubrobacteria</taxon>
        <taxon>Rubrobacterales</taxon>
        <taxon>Rubrobacteraceae</taxon>
        <taxon>environmental samples</taxon>
    </lineage>
</organism>
<evidence type="ECO:0000256" key="1">
    <source>
        <dbReference type="SAM" id="MobiDB-lite"/>
    </source>
</evidence>
<name>A0A6J4NV08_9ACTN</name>